<dbReference type="Proteomes" id="UP001479520">
    <property type="component" value="Plasmid unnamed1"/>
</dbReference>
<geneLocation type="plasmid" evidence="2 3">
    <name>unnamed1</name>
</geneLocation>
<protein>
    <submittedName>
        <fullName evidence="2">Uncharacterized protein</fullName>
    </submittedName>
</protein>
<dbReference type="RefSeq" id="WP_341744596.1">
    <property type="nucleotide sequence ID" value="NZ_CP151407.1"/>
</dbReference>
<feature type="region of interest" description="Disordered" evidence="1">
    <location>
        <begin position="119"/>
        <end position="145"/>
    </location>
</feature>
<evidence type="ECO:0000313" key="3">
    <source>
        <dbReference type="Proteomes" id="UP001479520"/>
    </source>
</evidence>
<keyword evidence="3" id="KW-1185">Reference proteome</keyword>
<dbReference type="EMBL" id="CP151407">
    <property type="protein sequence ID" value="WZJ23257.1"/>
    <property type="molecule type" value="Genomic_DNA"/>
</dbReference>
<organism evidence="2 3">
    <name type="scientific">Azonexus hydrophilus</name>
    <dbReference type="NCBI Taxonomy" id="418702"/>
    <lineage>
        <taxon>Bacteria</taxon>
        <taxon>Pseudomonadati</taxon>
        <taxon>Pseudomonadota</taxon>
        <taxon>Betaproteobacteria</taxon>
        <taxon>Rhodocyclales</taxon>
        <taxon>Azonexaceae</taxon>
        <taxon>Azonexus</taxon>
    </lineage>
</organism>
<proteinExistence type="predicted"/>
<accession>A0ABZ2XMU6</accession>
<evidence type="ECO:0000313" key="2">
    <source>
        <dbReference type="EMBL" id="WZJ23257.1"/>
    </source>
</evidence>
<keyword evidence="2" id="KW-0614">Plasmid</keyword>
<evidence type="ECO:0000256" key="1">
    <source>
        <dbReference type="SAM" id="MobiDB-lite"/>
    </source>
</evidence>
<gene>
    <name evidence="2" type="ORF">AADV58_17770</name>
</gene>
<reference evidence="2 3" key="1">
    <citation type="submission" date="2024-04" db="EMBL/GenBank/DDBJ databases">
        <title>Dissimilatory iodate-reducing microorganisms contribute to the enrichment of iodine in groundwater.</title>
        <authorList>
            <person name="Jiang Z."/>
        </authorList>
    </citation>
    <scope>NUCLEOTIDE SEQUENCE [LARGE SCALE GENOMIC DNA]</scope>
    <source>
        <strain evidence="2 3">NCP973</strain>
        <plasmid evidence="2 3">unnamed1</plasmid>
    </source>
</reference>
<sequence>MKVLQQAKYFRVNYYIPDEENSDGYEDAADFYCKASSEVEAEESLLKVTPEAEGVTTEEVSEAEYLENAADDLESSSTLKMAPSIGQWATWTPRNPMCSSVTGEVLALDGGTVVLLPEASAGQQPRPLHRSLATGSLAAASAPAQ</sequence>
<feature type="compositionally biased region" description="Low complexity" evidence="1">
    <location>
        <begin position="131"/>
        <end position="145"/>
    </location>
</feature>
<name>A0ABZ2XMU6_9RHOO</name>